<accession>A0ABT1L7I9</accession>
<sequence>MKLQHPPVQIDVLRHAARLRGLVLAAALAAATPTLAETLITPEEAALPPAAETELTLRGLTRGPGVEQVSPAPTSLASPFAFKVRFTPRNQVPIDLSSVHVTYVKANDVDITARLKPFVTQGGIEMGTAQAPPGEHVLRVDVKDAQGRASSTLVRLSIAP</sequence>
<keyword evidence="3" id="KW-1185">Reference proteome</keyword>
<proteinExistence type="predicted"/>
<dbReference type="Proteomes" id="UP001205890">
    <property type="component" value="Unassembled WGS sequence"/>
</dbReference>
<keyword evidence="1" id="KW-0732">Signal</keyword>
<evidence type="ECO:0000313" key="2">
    <source>
        <dbReference type="EMBL" id="MCP8937429.1"/>
    </source>
</evidence>
<evidence type="ECO:0000256" key="1">
    <source>
        <dbReference type="SAM" id="SignalP"/>
    </source>
</evidence>
<protein>
    <submittedName>
        <fullName evidence="2">Uncharacterized protein</fullName>
    </submittedName>
</protein>
<evidence type="ECO:0000313" key="3">
    <source>
        <dbReference type="Proteomes" id="UP001205890"/>
    </source>
</evidence>
<feature type="signal peptide" evidence="1">
    <location>
        <begin position="1"/>
        <end position="36"/>
    </location>
</feature>
<feature type="chain" id="PRO_5047018325" evidence="1">
    <location>
        <begin position="37"/>
        <end position="160"/>
    </location>
</feature>
<comment type="caution">
    <text evidence="2">The sequence shown here is derived from an EMBL/GenBank/DDBJ whole genome shotgun (WGS) entry which is preliminary data.</text>
</comment>
<dbReference type="EMBL" id="JANCLU010000002">
    <property type="protein sequence ID" value="MCP8937429.1"/>
    <property type="molecule type" value="Genomic_DNA"/>
</dbReference>
<gene>
    <name evidence="2" type="ORF">NK718_02785</name>
</gene>
<organism evidence="2 3">
    <name type="scientific">Alsobacter ponti</name>
    <dbReference type="NCBI Taxonomy" id="2962936"/>
    <lineage>
        <taxon>Bacteria</taxon>
        <taxon>Pseudomonadati</taxon>
        <taxon>Pseudomonadota</taxon>
        <taxon>Alphaproteobacteria</taxon>
        <taxon>Hyphomicrobiales</taxon>
        <taxon>Alsobacteraceae</taxon>
        <taxon>Alsobacter</taxon>
    </lineage>
</organism>
<reference evidence="2 3" key="1">
    <citation type="submission" date="2022-07" db="EMBL/GenBank/DDBJ databases">
        <authorList>
            <person name="Li W.-J."/>
            <person name="Deng Q.-Q."/>
        </authorList>
    </citation>
    <scope>NUCLEOTIDE SEQUENCE [LARGE SCALE GENOMIC DNA]</scope>
    <source>
        <strain evidence="2 3">SYSU M60028</strain>
    </source>
</reference>
<dbReference type="RefSeq" id="WP_254738412.1">
    <property type="nucleotide sequence ID" value="NZ_JANCLU010000002.1"/>
</dbReference>
<name>A0ABT1L7I9_9HYPH</name>